<evidence type="ECO:0000313" key="2">
    <source>
        <dbReference type="EMBL" id="RNE95365.1"/>
    </source>
</evidence>
<evidence type="ECO:0000256" key="1">
    <source>
        <dbReference type="SAM" id="MobiDB-lite"/>
    </source>
</evidence>
<gene>
    <name evidence="2" type="ORF">TraAM80_10253</name>
</gene>
<keyword evidence="3" id="KW-1185">Reference proteome</keyword>
<dbReference type="AlphaFoldDB" id="A0A3R7N2L7"/>
<evidence type="ECO:0000313" key="3">
    <source>
        <dbReference type="Proteomes" id="UP000283634"/>
    </source>
</evidence>
<reference evidence="2 3" key="1">
    <citation type="journal article" date="2018" name="BMC Genomics">
        <title>Genomic comparison of Trypanosoma conorhini and Trypanosoma rangeli to Trypanosoma cruzi strains of high and low virulence.</title>
        <authorList>
            <person name="Bradwell K.R."/>
            <person name="Koparde V.N."/>
            <person name="Matveyev A.V."/>
            <person name="Serrano M.G."/>
            <person name="Alves J.M."/>
            <person name="Parikh H."/>
            <person name="Huang B."/>
            <person name="Lee V."/>
            <person name="Espinosa-Alvarez O."/>
            <person name="Ortiz P.A."/>
            <person name="Costa-Martins A.G."/>
            <person name="Teixeira M.M."/>
            <person name="Buck G.A."/>
        </authorList>
    </citation>
    <scope>NUCLEOTIDE SEQUENCE [LARGE SCALE GENOMIC DNA]</scope>
    <source>
        <strain evidence="2 3">AM80</strain>
    </source>
</reference>
<accession>A0A3R7N2L7</accession>
<comment type="caution">
    <text evidence="2">The sequence shown here is derived from an EMBL/GenBank/DDBJ whole genome shotgun (WGS) entry which is preliminary data.</text>
</comment>
<proteinExistence type="predicted"/>
<dbReference type="GeneID" id="40334186"/>
<name>A0A3R7N2L7_TRYRA</name>
<dbReference type="EMBL" id="MKGL01000877">
    <property type="protein sequence ID" value="RNE95365.1"/>
    <property type="molecule type" value="Genomic_DNA"/>
</dbReference>
<organism evidence="2 3">
    <name type="scientific">Trypanosoma rangeli</name>
    <dbReference type="NCBI Taxonomy" id="5698"/>
    <lineage>
        <taxon>Eukaryota</taxon>
        <taxon>Discoba</taxon>
        <taxon>Euglenozoa</taxon>
        <taxon>Kinetoplastea</taxon>
        <taxon>Metakinetoplastina</taxon>
        <taxon>Trypanosomatida</taxon>
        <taxon>Trypanosomatidae</taxon>
        <taxon>Trypanosoma</taxon>
        <taxon>Herpetosoma</taxon>
    </lineage>
</organism>
<protein>
    <submittedName>
        <fullName evidence="2">Uncharacterized protein</fullName>
    </submittedName>
</protein>
<dbReference type="RefSeq" id="XP_029233241.1">
    <property type="nucleotide sequence ID" value="XM_029386887.1"/>
</dbReference>
<feature type="region of interest" description="Disordered" evidence="1">
    <location>
        <begin position="160"/>
        <end position="194"/>
    </location>
</feature>
<dbReference type="Proteomes" id="UP000283634">
    <property type="component" value="Unassembled WGS sequence"/>
</dbReference>
<sequence>MRGMEGTRKAAGIFPFQLRSKITLRRRVLMKNFKMSRLLSVVGTWSRSAADDIECLGCVAFLIGDVSEAVARKMKHLPRSEGETRASVLADGHAVGRFPRPPCVVGCMAGGDNRRVIIQTDLQAGVLYMLNKCFFPLLDAFYVVGVQLTETAKKKIKFGRSRNAGADGHSGAEKEVTFNRAAGGKTQHPPHCCR</sequence>